<name>E3NKX2_CAERE</name>
<dbReference type="EMBL" id="DS268841">
    <property type="protein sequence ID" value="EFP03742.1"/>
    <property type="molecule type" value="Genomic_DNA"/>
</dbReference>
<protein>
    <recommendedName>
        <fullName evidence="4">F-box associated domain-containing protein</fullName>
    </recommendedName>
</protein>
<keyword evidence="1" id="KW-0175">Coiled coil</keyword>
<evidence type="ECO:0008006" key="4">
    <source>
        <dbReference type="Google" id="ProtNLM"/>
    </source>
</evidence>
<gene>
    <name evidence="2" type="ORF">CRE_21010</name>
</gene>
<proteinExistence type="predicted"/>
<dbReference type="eggNOG" id="ENOG502RAZH">
    <property type="taxonomic scope" value="Eukaryota"/>
</dbReference>
<dbReference type="InParanoid" id="E3NKX2"/>
<reference evidence="2" key="1">
    <citation type="submission" date="2007-07" db="EMBL/GenBank/DDBJ databases">
        <title>PCAP assembly of the Caenorhabditis remanei genome.</title>
        <authorList>
            <consortium name="The Caenorhabditis remanei Sequencing Consortium"/>
            <person name="Wilson R.K."/>
        </authorList>
    </citation>
    <scope>NUCLEOTIDE SEQUENCE [LARGE SCALE GENOMIC DNA]</scope>
    <source>
        <strain evidence="2">PB4641</strain>
    </source>
</reference>
<dbReference type="PANTHER" id="PTHR21503:SF8">
    <property type="entry name" value="F-BOX ASSOCIATED DOMAIN-CONTAINING PROTEIN-RELATED"/>
    <property type="match status" value="1"/>
</dbReference>
<evidence type="ECO:0000313" key="2">
    <source>
        <dbReference type="EMBL" id="EFP03742.1"/>
    </source>
</evidence>
<dbReference type="PANTHER" id="PTHR21503">
    <property type="entry name" value="F-BOX-CONTAINING HYPOTHETICAL PROTEIN C.ELEGANS"/>
    <property type="match status" value="1"/>
</dbReference>
<dbReference type="HOGENOM" id="CLU_044397_1_0_1"/>
<evidence type="ECO:0000313" key="3">
    <source>
        <dbReference type="Proteomes" id="UP000008281"/>
    </source>
</evidence>
<sequence>MEGQREDRGFPIQKLPCLVTSQIIRLMETWEQIRLCLTSKKTEMITRSVNLPPMVYRCCFKDNNSAISIGAGNPCAFLTCGSEAPEVIVENYVIKEELSKWLKPTDSNELETIMSLLEKVILFIPQSYMEIHLELAEMRTMSIQDIFSHPIIQNCEAVMITGGEEIPSEDLNCILDTASCLRRLKLTNTNPPYGYCHEKIFQIDDFESPSYEWMTIEFLFTLKNGVKTNIEKNPFSYADLNRFLKYWVHSEIDMFDDILCIKMEEDIPENVLFDGITRLNSMRFVPRSYQIKADSNHQQRSKLILCVWYEEGTLKLSSWTPDERLDDEAEAELFRQEYDALIAVERRMEMKQTLKENYDDEEIQNEIRKLNEQLEKLQEQLNFTIAE</sequence>
<dbReference type="Proteomes" id="UP000008281">
    <property type="component" value="Unassembled WGS sequence"/>
</dbReference>
<dbReference type="AlphaFoldDB" id="E3NKX2"/>
<evidence type="ECO:0000256" key="1">
    <source>
        <dbReference type="SAM" id="Coils"/>
    </source>
</evidence>
<keyword evidence="3" id="KW-1185">Reference proteome</keyword>
<organism evidence="3">
    <name type="scientific">Caenorhabditis remanei</name>
    <name type="common">Caenorhabditis vulgaris</name>
    <dbReference type="NCBI Taxonomy" id="31234"/>
    <lineage>
        <taxon>Eukaryota</taxon>
        <taxon>Metazoa</taxon>
        <taxon>Ecdysozoa</taxon>
        <taxon>Nematoda</taxon>
        <taxon>Chromadorea</taxon>
        <taxon>Rhabditida</taxon>
        <taxon>Rhabditina</taxon>
        <taxon>Rhabditomorpha</taxon>
        <taxon>Rhabditoidea</taxon>
        <taxon>Rhabditidae</taxon>
        <taxon>Peloderinae</taxon>
        <taxon>Caenorhabditis</taxon>
    </lineage>
</organism>
<feature type="coiled-coil region" evidence="1">
    <location>
        <begin position="360"/>
        <end position="387"/>
    </location>
</feature>
<accession>E3NKX2</accession>